<sequence>MRTFHGIYQDGVVTFCLHLPDVVGPVAVIVVFPGPEDEPEPEVLAWDWEEFEENPF</sequence>
<dbReference type="AlphaFoldDB" id="A0A8A4TPC3"/>
<dbReference type="EMBL" id="CP071793">
    <property type="protein sequence ID" value="QTD50818.1"/>
    <property type="molecule type" value="Genomic_DNA"/>
</dbReference>
<evidence type="ECO:0000313" key="1">
    <source>
        <dbReference type="EMBL" id="QTD50818.1"/>
    </source>
</evidence>
<proteinExistence type="predicted"/>
<evidence type="ECO:0000313" key="2">
    <source>
        <dbReference type="Proteomes" id="UP000663929"/>
    </source>
</evidence>
<dbReference type="RefSeq" id="WP_237380868.1">
    <property type="nucleotide sequence ID" value="NZ_CP071793.1"/>
</dbReference>
<name>A0A8A4TPC3_SULCO</name>
<reference evidence="1" key="1">
    <citation type="submission" date="2021-03" db="EMBL/GenBank/DDBJ databases">
        <title>Acanthopleuribacteraceae sp. M133.</title>
        <authorList>
            <person name="Wang G."/>
        </authorList>
    </citation>
    <scope>NUCLEOTIDE SEQUENCE</scope>
    <source>
        <strain evidence="1">M133</strain>
    </source>
</reference>
<dbReference type="KEGG" id="scor:J3U87_34980"/>
<dbReference type="Proteomes" id="UP000663929">
    <property type="component" value="Chromosome"/>
</dbReference>
<organism evidence="1 2">
    <name type="scientific">Sulfidibacter corallicola</name>
    <dbReference type="NCBI Taxonomy" id="2818388"/>
    <lineage>
        <taxon>Bacteria</taxon>
        <taxon>Pseudomonadati</taxon>
        <taxon>Acidobacteriota</taxon>
        <taxon>Holophagae</taxon>
        <taxon>Acanthopleuribacterales</taxon>
        <taxon>Acanthopleuribacteraceae</taxon>
        <taxon>Sulfidibacter</taxon>
    </lineage>
</organism>
<protein>
    <submittedName>
        <fullName evidence="1">Uncharacterized protein</fullName>
    </submittedName>
</protein>
<gene>
    <name evidence="1" type="ORF">J3U87_34980</name>
</gene>
<keyword evidence="2" id="KW-1185">Reference proteome</keyword>
<accession>A0A8A4TPC3</accession>